<evidence type="ECO:0000256" key="7">
    <source>
        <dbReference type="ARBA" id="ARBA00022927"/>
    </source>
</evidence>
<keyword evidence="14" id="KW-1185">Reference proteome</keyword>
<keyword evidence="5 10" id="KW-0997">Cell inner membrane</keyword>
<evidence type="ECO:0000259" key="12">
    <source>
        <dbReference type="Pfam" id="PF21687"/>
    </source>
</evidence>
<feature type="domain" description="T2SS protein K first SAM-like" evidence="12">
    <location>
        <begin position="105"/>
        <end position="207"/>
    </location>
</feature>
<feature type="domain" description="T2SS protein K second SAM-like" evidence="11">
    <location>
        <begin position="211"/>
        <end position="267"/>
    </location>
</feature>
<dbReference type="PIRSF" id="PIRSF002786">
    <property type="entry name" value="XcpX"/>
    <property type="match status" value="1"/>
</dbReference>
<dbReference type="InterPro" id="IPR049031">
    <property type="entry name" value="T2SSK_SAM-like_1st"/>
</dbReference>
<dbReference type="NCBIfam" id="NF037980">
    <property type="entry name" value="T2SS_GspK"/>
    <property type="match status" value="1"/>
</dbReference>
<dbReference type="Proteomes" id="UP000054742">
    <property type="component" value="Unassembled WGS sequence"/>
</dbReference>
<evidence type="ECO:0000313" key="14">
    <source>
        <dbReference type="Proteomes" id="UP000054742"/>
    </source>
</evidence>
<dbReference type="GO" id="GO:0005886">
    <property type="term" value="C:plasma membrane"/>
    <property type="evidence" value="ECO:0007669"/>
    <property type="project" value="UniProtKB-SubCell"/>
</dbReference>
<keyword evidence="7" id="KW-0653">Protein transport</keyword>
<dbReference type="InterPro" id="IPR049179">
    <property type="entry name" value="T2SSK_SAM-like_2nd"/>
</dbReference>
<dbReference type="AlphaFoldDB" id="A0A0W0S459"/>
<dbReference type="InterPro" id="IPR005628">
    <property type="entry name" value="GspK"/>
</dbReference>
<organism evidence="13 14">
    <name type="scientific">Legionella brunensis</name>
    <dbReference type="NCBI Taxonomy" id="29422"/>
    <lineage>
        <taxon>Bacteria</taxon>
        <taxon>Pseudomonadati</taxon>
        <taxon>Pseudomonadota</taxon>
        <taxon>Gammaproteobacteria</taxon>
        <taxon>Legionellales</taxon>
        <taxon>Legionellaceae</taxon>
        <taxon>Legionella</taxon>
    </lineage>
</organism>
<keyword evidence="8" id="KW-1133">Transmembrane helix</keyword>
<evidence type="ECO:0000256" key="10">
    <source>
        <dbReference type="PIRNR" id="PIRNR002786"/>
    </source>
</evidence>
<dbReference type="InterPro" id="IPR038072">
    <property type="entry name" value="GspK_central_sf"/>
</dbReference>
<evidence type="ECO:0000313" key="13">
    <source>
        <dbReference type="EMBL" id="KTC78262.1"/>
    </source>
</evidence>
<evidence type="ECO:0000256" key="6">
    <source>
        <dbReference type="ARBA" id="ARBA00022692"/>
    </source>
</evidence>
<evidence type="ECO:0000256" key="1">
    <source>
        <dbReference type="ARBA" id="ARBA00004533"/>
    </source>
</evidence>
<proteinExistence type="inferred from homology"/>
<evidence type="ECO:0000259" key="11">
    <source>
        <dbReference type="Pfam" id="PF03934"/>
    </source>
</evidence>
<evidence type="ECO:0000256" key="9">
    <source>
        <dbReference type="ARBA" id="ARBA00023136"/>
    </source>
</evidence>
<sequence length="313" mass="35641">MPNKLNQKGSALISALFIMTMVAIAATAMSTRLQLDIYRTRLSLLSDKLYLASQVVSFWGLSELSEKRNRYTISDRYGKIIDFPKKLQTMYPELKIKGSLYDLQARFNVNNLVDKTYASTFLKLLDVVPTKLNPTQRGELILTVRNWISPYQPERGHDEFINYYLQQKPPYYPGQQLLHHISEFRLLKDVSAKLYMILSSYLIALPETTPININTAPKEILASLGSGLNKEQVNELITARGDKGIQDLKDIGPLLQKLNIRNEQITVESQYFLAVAFVSSEELNLTTYTIVKRSKDKNGKISVSILRESLNSL</sequence>
<evidence type="ECO:0000256" key="3">
    <source>
        <dbReference type="ARBA" id="ARBA00022448"/>
    </source>
</evidence>
<accession>A0A0W0S459</accession>
<dbReference type="Gene3D" id="1.10.40.60">
    <property type="entry name" value="EpsJ-like"/>
    <property type="match status" value="2"/>
</dbReference>
<dbReference type="OrthoDB" id="9788973at2"/>
<protein>
    <recommendedName>
        <fullName evidence="10">Type II secretion system protein K</fullName>
    </recommendedName>
</protein>
<dbReference type="RefSeq" id="WP_058442526.1">
    <property type="nucleotide sequence ID" value="NZ_CAAAHU010000004.1"/>
</dbReference>
<dbReference type="Pfam" id="PF21687">
    <property type="entry name" value="T2SSK_1st"/>
    <property type="match status" value="1"/>
</dbReference>
<dbReference type="STRING" id="29422.Lbru_2554"/>
<comment type="caution">
    <text evidence="13">The sequence shown here is derived from an EMBL/GenBank/DDBJ whole genome shotgun (WGS) entry which is preliminary data.</text>
</comment>
<name>A0A0W0S459_9GAMM</name>
<dbReference type="EMBL" id="LNXV01000033">
    <property type="protein sequence ID" value="KTC78262.1"/>
    <property type="molecule type" value="Genomic_DNA"/>
</dbReference>
<dbReference type="Gene3D" id="3.30.1300.30">
    <property type="entry name" value="GSPII I/J protein-like"/>
    <property type="match status" value="1"/>
</dbReference>
<dbReference type="Pfam" id="PF03934">
    <property type="entry name" value="T2SSK"/>
    <property type="match status" value="1"/>
</dbReference>
<reference evidence="13 14" key="1">
    <citation type="submission" date="2015-11" db="EMBL/GenBank/DDBJ databases">
        <title>Genomic analysis of 38 Legionella species identifies large and diverse effector repertoires.</title>
        <authorList>
            <person name="Burstein D."/>
            <person name="Amaro F."/>
            <person name="Zusman T."/>
            <person name="Lifshitz Z."/>
            <person name="Cohen O."/>
            <person name="Gilbert J.A."/>
            <person name="Pupko T."/>
            <person name="Shuman H.A."/>
            <person name="Segal G."/>
        </authorList>
    </citation>
    <scope>NUCLEOTIDE SEQUENCE [LARGE SCALE GENOMIC DNA]</scope>
    <source>
        <strain evidence="13 14">ATCC 43878</strain>
    </source>
</reference>
<keyword evidence="3 10" id="KW-0813">Transport</keyword>
<keyword evidence="9 10" id="KW-0472">Membrane</keyword>
<comment type="subcellular location">
    <subcellularLocation>
        <location evidence="1 10">Cell inner membrane</location>
    </subcellularLocation>
</comment>
<evidence type="ECO:0000256" key="4">
    <source>
        <dbReference type="ARBA" id="ARBA00022475"/>
    </source>
</evidence>
<evidence type="ECO:0000256" key="2">
    <source>
        <dbReference type="ARBA" id="ARBA00007246"/>
    </source>
</evidence>
<dbReference type="SUPFAM" id="SSF158544">
    <property type="entry name" value="GspK insert domain-like"/>
    <property type="match status" value="1"/>
</dbReference>
<comment type="similarity">
    <text evidence="2 10">Belongs to the GSP K family.</text>
</comment>
<gene>
    <name evidence="13" type="primary">lspK</name>
    <name evidence="13" type="ORF">Lbru_2554</name>
</gene>
<evidence type="ECO:0000256" key="5">
    <source>
        <dbReference type="ARBA" id="ARBA00022519"/>
    </source>
</evidence>
<keyword evidence="6" id="KW-0812">Transmembrane</keyword>
<keyword evidence="4 10" id="KW-1003">Cell membrane</keyword>
<evidence type="ECO:0000256" key="8">
    <source>
        <dbReference type="ARBA" id="ARBA00022989"/>
    </source>
</evidence>
<dbReference type="PANTHER" id="PTHR38831">
    <property type="entry name" value="TYPE II SECRETION SYSTEM PROTEIN K"/>
    <property type="match status" value="1"/>
</dbReference>
<dbReference type="PANTHER" id="PTHR38831:SF1">
    <property type="entry name" value="TYPE II SECRETION SYSTEM PROTEIN K-RELATED"/>
    <property type="match status" value="1"/>
</dbReference>
<dbReference type="PATRIC" id="fig|29422.6.peg.2717"/>
<dbReference type="GO" id="GO:0009306">
    <property type="term" value="P:protein secretion"/>
    <property type="evidence" value="ECO:0007669"/>
    <property type="project" value="InterPro"/>
</dbReference>